<evidence type="ECO:0000256" key="1">
    <source>
        <dbReference type="SAM" id="MobiDB-lite"/>
    </source>
</evidence>
<evidence type="ECO:0000256" key="2">
    <source>
        <dbReference type="SAM" id="SignalP"/>
    </source>
</evidence>
<evidence type="ECO:0000313" key="4">
    <source>
        <dbReference type="Proteomes" id="UP000094444"/>
    </source>
</evidence>
<protein>
    <submittedName>
        <fullName evidence="3">Uncharacterized protein</fullName>
    </submittedName>
</protein>
<feature type="region of interest" description="Disordered" evidence="1">
    <location>
        <begin position="109"/>
        <end position="133"/>
    </location>
</feature>
<accession>A0A2P5HWI8</accession>
<proteinExistence type="predicted"/>
<feature type="compositionally biased region" description="Basic residues" evidence="1">
    <location>
        <begin position="109"/>
        <end position="118"/>
    </location>
</feature>
<reference evidence="3" key="1">
    <citation type="submission" date="2017-09" db="EMBL/GenBank/DDBJ databases">
        <title>Polyketide synthases of a Diaporthe helianthi virulent isolate.</title>
        <authorList>
            <person name="Baroncelli R."/>
        </authorList>
    </citation>
    <scope>NUCLEOTIDE SEQUENCE [LARGE SCALE GENOMIC DNA]</scope>
    <source>
        <strain evidence="3">7/96</strain>
    </source>
</reference>
<dbReference type="EMBL" id="MAVT02000601">
    <property type="protein sequence ID" value="POS74629.1"/>
    <property type="molecule type" value="Genomic_DNA"/>
</dbReference>
<organism evidence="3 4">
    <name type="scientific">Diaporthe helianthi</name>
    <dbReference type="NCBI Taxonomy" id="158607"/>
    <lineage>
        <taxon>Eukaryota</taxon>
        <taxon>Fungi</taxon>
        <taxon>Dikarya</taxon>
        <taxon>Ascomycota</taxon>
        <taxon>Pezizomycotina</taxon>
        <taxon>Sordariomycetes</taxon>
        <taxon>Sordariomycetidae</taxon>
        <taxon>Diaporthales</taxon>
        <taxon>Diaporthaceae</taxon>
        <taxon>Diaporthe</taxon>
    </lineage>
</organism>
<keyword evidence="4" id="KW-1185">Reference proteome</keyword>
<feature type="signal peptide" evidence="2">
    <location>
        <begin position="1"/>
        <end position="27"/>
    </location>
</feature>
<dbReference type="AlphaFoldDB" id="A0A2P5HWI8"/>
<dbReference type="Proteomes" id="UP000094444">
    <property type="component" value="Unassembled WGS sequence"/>
</dbReference>
<name>A0A2P5HWI8_DIAHE</name>
<dbReference type="InParanoid" id="A0A2P5HWI8"/>
<keyword evidence="2" id="KW-0732">Signal</keyword>
<sequence>MATPWHGIWNCLLFPCNSGVFFHGLSSFDIISGLDMMQTPVFFCQTQQFCLGRYEGLQTLMIPSTVSSMCDDDILLAGGGVSICDYIRFWQSIGGWEWERENRSAHRSLGRAGARRPGARGLASQAQLRPDPA</sequence>
<feature type="chain" id="PRO_5015136926" evidence="2">
    <location>
        <begin position="28"/>
        <end position="133"/>
    </location>
</feature>
<gene>
    <name evidence="3" type="ORF">DHEL01_v206982</name>
</gene>
<evidence type="ECO:0000313" key="3">
    <source>
        <dbReference type="EMBL" id="POS74629.1"/>
    </source>
</evidence>
<comment type="caution">
    <text evidence="3">The sequence shown here is derived from an EMBL/GenBank/DDBJ whole genome shotgun (WGS) entry which is preliminary data.</text>
</comment>